<dbReference type="AlphaFoldDB" id="A0A9R0RY60"/>
<proteinExistence type="predicted"/>
<protein>
    <recommendedName>
        <fullName evidence="3">F-box associated domain-containing protein</fullName>
    </recommendedName>
</protein>
<dbReference type="PANTHER" id="PTHR34591:SF62">
    <property type="entry name" value="F-BOX DOMAIN-CONTAINING PROTEIN"/>
    <property type="match status" value="1"/>
</dbReference>
<reference evidence="1 2" key="1">
    <citation type="submission" date="2017-09" db="EMBL/GenBank/DDBJ databases">
        <authorList>
            <consortium name="International Durum Wheat Genome Sequencing Consortium (IDWGSC)"/>
            <person name="Milanesi L."/>
        </authorList>
    </citation>
    <scope>NUCLEOTIDE SEQUENCE [LARGE SCALE GENOMIC DNA]</scope>
    <source>
        <strain evidence="2">cv. Svevo</strain>
    </source>
</reference>
<dbReference type="Gramene" id="TRITD3Av1G251960.1">
    <property type="protein sequence ID" value="TRITD3Av1G251960.1"/>
    <property type="gene ID" value="TRITD3Av1G251960"/>
</dbReference>
<evidence type="ECO:0008006" key="3">
    <source>
        <dbReference type="Google" id="ProtNLM"/>
    </source>
</evidence>
<gene>
    <name evidence="1" type="ORF">TRITD_3Av1G251960</name>
</gene>
<keyword evidence="2" id="KW-1185">Reference proteome</keyword>
<dbReference type="OMA" id="PWIFHEG"/>
<evidence type="ECO:0000313" key="2">
    <source>
        <dbReference type="Proteomes" id="UP000324705"/>
    </source>
</evidence>
<evidence type="ECO:0000313" key="1">
    <source>
        <dbReference type="EMBL" id="VAH68311.1"/>
    </source>
</evidence>
<dbReference type="PANTHER" id="PTHR34591">
    <property type="entry name" value="OS03G0653100 PROTEIN-RELATED"/>
    <property type="match status" value="1"/>
</dbReference>
<name>A0A9R0RY60_TRITD</name>
<dbReference type="EMBL" id="LT934115">
    <property type="protein sequence ID" value="VAH68311.1"/>
    <property type="molecule type" value="Genomic_DNA"/>
</dbReference>
<dbReference type="Proteomes" id="UP000324705">
    <property type="component" value="Chromosome 3A"/>
</dbReference>
<accession>A0A9R0RY60</accession>
<organism evidence="1 2">
    <name type="scientific">Triticum turgidum subsp. durum</name>
    <name type="common">Durum wheat</name>
    <name type="synonym">Triticum durum</name>
    <dbReference type="NCBI Taxonomy" id="4567"/>
    <lineage>
        <taxon>Eukaryota</taxon>
        <taxon>Viridiplantae</taxon>
        <taxon>Streptophyta</taxon>
        <taxon>Embryophyta</taxon>
        <taxon>Tracheophyta</taxon>
        <taxon>Spermatophyta</taxon>
        <taxon>Magnoliopsida</taxon>
        <taxon>Liliopsida</taxon>
        <taxon>Poales</taxon>
        <taxon>Poaceae</taxon>
        <taxon>BOP clade</taxon>
        <taxon>Pooideae</taxon>
        <taxon>Triticodae</taxon>
        <taxon>Triticeae</taxon>
        <taxon>Triticinae</taxon>
        <taxon>Triticum</taxon>
    </lineage>
</organism>
<sequence>MFSFPLGNCSITLSHGEYEVIKSPTGSKTKRADLYLGKSKKGVYCALVRNCRSYRLRVWLLTEVCGKMKWRVKIDISLLSVVAKFSWISRVENSGPWIFHEGNCNRDGEEALVEDKLEWDFDKATVLEGVDNAESEYMHGDIYFLGFHPYKEIAFLWVSRTRVVAYHLCSSNVQDLDELCLQSVGDSFPYAPCWTGELFENN</sequence>